<dbReference type="InterPro" id="IPR011009">
    <property type="entry name" value="Kinase-like_dom_sf"/>
</dbReference>
<evidence type="ECO:0000313" key="2">
    <source>
        <dbReference type="EMBL" id="KAJ5740892.1"/>
    </source>
</evidence>
<name>A0AAD6N1A7_9EURO</name>
<accession>A0AAD6N1A7</accession>
<dbReference type="InterPro" id="IPR000719">
    <property type="entry name" value="Prot_kinase_dom"/>
</dbReference>
<dbReference type="PROSITE" id="PS50011">
    <property type="entry name" value="PROTEIN_KINASE_DOM"/>
    <property type="match status" value="1"/>
</dbReference>
<dbReference type="Gene3D" id="1.10.510.10">
    <property type="entry name" value="Transferase(Phosphotransferase) domain 1"/>
    <property type="match status" value="1"/>
</dbReference>
<keyword evidence="3" id="KW-1185">Reference proteome</keyword>
<feature type="domain" description="Protein kinase" evidence="1">
    <location>
        <begin position="1"/>
        <end position="200"/>
    </location>
</feature>
<gene>
    <name evidence="2" type="ORF">N7493_000764</name>
</gene>
<evidence type="ECO:0000259" key="1">
    <source>
        <dbReference type="PROSITE" id="PS50011"/>
    </source>
</evidence>
<reference evidence="2" key="2">
    <citation type="submission" date="2023-01" db="EMBL/GenBank/DDBJ databases">
        <authorList>
            <person name="Petersen C."/>
        </authorList>
    </citation>
    <scope>NUCLEOTIDE SEQUENCE</scope>
    <source>
        <strain evidence="2">IBT 17514</strain>
    </source>
</reference>
<comment type="caution">
    <text evidence="2">The sequence shown here is derived from an EMBL/GenBank/DDBJ whole genome shotgun (WGS) entry which is preliminary data.</text>
</comment>
<dbReference type="EMBL" id="JAQJAN010000001">
    <property type="protein sequence ID" value="KAJ5740892.1"/>
    <property type="molecule type" value="Genomic_DNA"/>
</dbReference>
<dbReference type="Pfam" id="PF00069">
    <property type="entry name" value="Pkinase"/>
    <property type="match status" value="1"/>
</dbReference>
<dbReference type="AlphaFoldDB" id="A0AAD6N1A7"/>
<organism evidence="2 3">
    <name type="scientific">Penicillium malachiteum</name>
    <dbReference type="NCBI Taxonomy" id="1324776"/>
    <lineage>
        <taxon>Eukaryota</taxon>
        <taxon>Fungi</taxon>
        <taxon>Dikarya</taxon>
        <taxon>Ascomycota</taxon>
        <taxon>Pezizomycotina</taxon>
        <taxon>Eurotiomycetes</taxon>
        <taxon>Eurotiomycetidae</taxon>
        <taxon>Eurotiales</taxon>
        <taxon>Aspergillaceae</taxon>
        <taxon>Penicillium</taxon>
    </lineage>
</organism>
<proteinExistence type="predicted"/>
<dbReference type="GO" id="GO:0005524">
    <property type="term" value="F:ATP binding"/>
    <property type="evidence" value="ECO:0007669"/>
    <property type="project" value="InterPro"/>
</dbReference>
<dbReference type="GO" id="GO:0004672">
    <property type="term" value="F:protein kinase activity"/>
    <property type="evidence" value="ECO:0007669"/>
    <property type="project" value="InterPro"/>
</dbReference>
<reference evidence="2" key="1">
    <citation type="journal article" date="2023" name="IMA Fungus">
        <title>Comparative genomic study of the Penicillium genus elucidates a diverse pangenome and 15 lateral gene transfer events.</title>
        <authorList>
            <person name="Petersen C."/>
            <person name="Sorensen T."/>
            <person name="Nielsen M.R."/>
            <person name="Sondergaard T.E."/>
            <person name="Sorensen J.L."/>
            <person name="Fitzpatrick D.A."/>
            <person name="Frisvad J.C."/>
            <person name="Nielsen K.L."/>
        </authorList>
    </citation>
    <scope>NUCLEOTIDE SEQUENCE</scope>
    <source>
        <strain evidence="2">IBT 17514</strain>
    </source>
</reference>
<dbReference type="Proteomes" id="UP001215712">
    <property type="component" value="Unassembled WGS sequence"/>
</dbReference>
<sequence length="209" mass="23843">MVSAEAPSINYLGDPSNRPFHLSIFGKKGELVSPVKVPDDFRTDEFYLCDFGLAQKIDDSTTQRGFPPVHYCSPERLHKQELSFACDMWSYMAVFSMLYLTLPPFVSFLNGGIISGMFQCLGPLPEKWKGLYTPPGGLDSWYDQSLSSDPEHDLMSKIAYLRADSDPAERELVISIMMKVFRYEPETRLTARELLNDPDWRALMDRYGC</sequence>
<protein>
    <recommendedName>
        <fullName evidence="1">Protein kinase domain-containing protein</fullName>
    </recommendedName>
</protein>
<dbReference type="SUPFAM" id="SSF56112">
    <property type="entry name" value="Protein kinase-like (PK-like)"/>
    <property type="match status" value="1"/>
</dbReference>
<evidence type="ECO:0000313" key="3">
    <source>
        <dbReference type="Proteomes" id="UP001215712"/>
    </source>
</evidence>